<name>A0A392UJA7_9FABA</name>
<proteinExistence type="predicted"/>
<dbReference type="EMBL" id="LXQA010805047">
    <property type="protein sequence ID" value="MCI71835.1"/>
    <property type="molecule type" value="Genomic_DNA"/>
</dbReference>
<reference evidence="1 2" key="1">
    <citation type="journal article" date="2018" name="Front. Plant Sci.">
        <title>Red Clover (Trifolium pratense) and Zigzag Clover (T. medium) - A Picture of Genomic Similarities and Differences.</title>
        <authorList>
            <person name="Dluhosova J."/>
            <person name="Istvanek J."/>
            <person name="Nedelnik J."/>
            <person name="Repkova J."/>
        </authorList>
    </citation>
    <scope>NUCLEOTIDE SEQUENCE [LARGE SCALE GENOMIC DNA]</scope>
    <source>
        <strain evidence="2">cv. 10/8</strain>
        <tissue evidence="1">Leaf</tissue>
    </source>
</reference>
<accession>A0A392UJA7</accession>
<keyword evidence="2" id="KW-1185">Reference proteome</keyword>
<organism evidence="1 2">
    <name type="scientific">Trifolium medium</name>
    <dbReference type="NCBI Taxonomy" id="97028"/>
    <lineage>
        <taxon>Eukaryota</taxon>
        <taxon>Viridiplantae</taxon>
        <taxon>Streptophyta</taxon>
        <taxon>Embryophyta</taxon>
        <taxon>Tracheophyta</taxon>
        <taxon>Spermatophyta</taxon>
        <taxon>Magnoliopsida</taxon>
        <taxon>eudicotyledons</taxon>
        <taxon>Gunneridae</taxon>
        <taxon>Pentapetalae</taxon>
        <taxon>rosids</taxon>
        <taxon>fabids</taxon>
        <taxon>Fabales</taxon>
        <taxon>Fabaceae</taxon>
        <taxon>Papilionoideae</taxon>
        <taxon>50 kb inversion clade</taxon>
        <taxon>NPAAA clade</taxon>
        <taxon>Hologalegina</taxon>
        <taxon>IRL clade</taxon>
        <taxon>Trifolieae</taxon>
        <taxon>Trifolium</taxon>
    </lineage>
</organism>
<dbReference type="Proteomes" id="UP000265520">
    <property type="component" value="Unassembled WGS sequence"/>
</dbReference>
<comment type="caution">
    <text evidence="1">The sequence shown here is derived from an EMBL/GenBank/DDBJ whole genome shotgun (WGS) entry which is preliminary data.</text>
</comment>
<evidence type="ECO:0000313" key="2">
    <source>
        <dbReference type="Proteomes" id="UP000265520"/>
    </source>
</evidence>
<dbReference type="AlphaFoldDB" id="A0A392UJA7"/>
<evidence type="ECO:0000313" key="1">
    <source>
        <dbReference type="EMBL" id="MCI71835.1"/>
    </source>
</evidence>
<protein>
    <submittedName>
        <fullName evidence="1">Uncharacterized protein</fullName>
    </submittedName>
</protein>
<sequence>MASGAGGAASGAIQGNGMEFFGCWLRPAQQILRAAQ</sequence>